<sequence>MDGFSVASLSTLSSSVSHRSLAAAAELTDLLRKLPSDRHAEQLSSLSKALQAFSTTVNQLAISIISASAISQRLQAQLSRSLGTCENGLVSIGKQVMRLQPETITSLNEAFLAIHDDMLLAYTQLFGYFEQVLAMADKEDQDASLEGQEGHRIMKQVDDMLKLVPKVAGDILIDGSNSAPTHTSAEAGPPEIEGSLDSPPAYEPPATEPSTLSPSGPSTSSPPAAQGSSFWDLTSIKQSFSALTAGLRSKPDPLVSALCEASRRGDVSQMAGLLKHGANIDGKNEDRETPLHCAIMANQVQAVRLLLASGVDLKTWSKMPAMFLAASVGHISIARMLLQRGGPGADVKAKNVSGQQYFVDVVGSGNIDGVRFLLEHGADARVKSISGRPVVVQAARKGSLGMVKLLFDFGADVNSADVAGASLVSLALEKSDMDLMELLLTRGAKPNSRRGDGERVLATAISKGKIPFAKRLMQAGADGNVDDITGQKAIISVVKGSKIENKEKVELVRMLLQNGAKATSKDIFWPHMRALPLAVDNGVDGEVIAMLLRHGADSTNTLHNGETPLTEAINKGRVDQIEALLANGADPNLANKNDKTPLILALVKQDLGLVRLLRQHGAELDSPGQSAREFAMTLGQPDILQVLGLGPAPGSDRDW</sequence>
<evidence type="ECO:0000313" key="6">
    <source>
        <dbReference type="Proteomes" id="UP000028545"/>
    </source>
</evidence>
<feature type="repeat" description="ANK" evidence="3">
    <location>
        <begin position="560"/>
        <end position="592"/>
    </location>
</feature>
<dbReference type="Pfam" id="PF12796">
    <property type="entry name" value="Ank_2"/>
    <property type="match status" value="3"/>
</dbReference>
<evidence type="ECO:0000256" key="1">
    <source>
        <dbReference type="ARBA" id="ARBA00022737"/>
    </source>
</evidence>
<dbReference type="InterPro" id="IPR050889">
    <property type="entry name" value="Dendritic_Spine_Reg/Scaffold"/>
</dbReference>
<proteinExistence type="predicted"/>
<dbReference type="EMBL" id="JOWA01000122">
    <property type="protein sequence ID" value="KEZ40259.1"/>
    <property type="molecule type" value="Genomic_DNA"/>
</dbReference>
<comment type="caution">
    <text evidence="5">The sequence shown here is derived from an EMBL/GenBank/DDBJ whole genome shotgun (WGS) entry which is preliminary data.</text>
</comment>
<feature type="repeat" description="ANK" evidence="3">
    <location>
        <begin position="452"/>
        <end position="484"/>
    </location>
</feature>
<dbReference type="PROSITE" id="PS50088">
    <property type="entry name" value="ANK_REPEAT"/>
    <property type="match status" value="6"/>
</dbReference>
<dbReference type="VEuPathDB" id="FungiDB:SAPIO_CDS8716"/>
<dbReference type="HOGENOM" id="CLU_023250_0_0_1"/>
<dbReference type="KEGG" id="sapo:SAPIO_CDS8716"/>
<dbReference type="GeneID" id="27727788"/>
<feature type="repeat" description="ANK" evidence="3">
    <location>
        <begin position="386"/>
        <end position="418"/>
    </location>
</feature>
<feature type="compositionally biased region" description="Polar residues" evidence="4">
    <location>
        <begin position="175"/>
        <end position="184"/>
    </location>
</feature>
<dbReference type="SUPFAM" id="SSF48403">
    <property type="entry name" value="Ankyrin repeat"/>
    <property type="match status" value="1"/>
</dbReference>
<feature type="region of interest" description="Disordered" evidence="4">
    <location>
        <begin position="174"/>
        <end position="227"/>
    </location>
</feature>
<dbReference type="OMA" id="WTCIKEK"/>
<evidence type="ECO:0000256" key="2">
    <source>
        <dbReference type="ARBA" id="ARBA00023043"/>
    </source>
</evidence>
<dbReference type="RefSeq" id="XP_016640058.1">
    <property type="nucleotide sequence ID" value="XM_016790298.1"/>
</dbReference>
<dbReference type="AlphaFoldDB" id="A0A084FYU7"/>
<keyword evidence="6" id="KW-1185">Reference proteome</keyword>
<feature type="repeat" description="ANK" evidence="3">
    <location>
        <begin position="419"/>
        <end position="451"/>
    </location>
</feature>
<accession>A0A084FYU7</accession>
<dbReference type="OrthoDB" id="4772757at2759"/>
<keyword evidence="1" id="KW-0677">Repeat</keyword>
<feature type="compositionally biased region" description="Low complexity" evidence="4">
    <location>
        <begin position="209"/>
        <end position="227"/>
    </location>
</feature>
<reference evidence="5 6" key="1">
    <citation type="journal article" date="2014" name="Genome Announc.">
        <title>Draft genome sequence of the pathogenic fungus Scedosporium apiospermum.</title>
        <authorList>
            <person name="Vandeputte P."/>
            <person name="Ghamrawi S."/>
            <person name="Rechenmann M."/>
            <person name="Iltis A."/>
            <person name="Giraud S."/>
            <person name="Fleury M."/>
            <person name="Thornton C."/>
            <person name="Delhaes L."/>
            <person name="Meyer W."/>
            <person name="Papon N."/>
            <person name="Bouchara J.P."/>
        </authorList>
    </citation>
    <scope>NUCLEOTIDE SEQUENCE [LARGE SCALE GENOMIC DNA]</scope>
    <source>
        <strain evidence="5 6">IHEM 14462</strain>
    </source>
</reference>
<name>A0A084FYU7_PSEDA</name>
<dbReference type="SMART" id="SM00248">
    <property type="entry name" value="ANK"/>
    <property type="match status" value="11"/>
</dbReference>
<keyword evidence="2 3" id="KW-0040">ANK repeat</keyword>
<dbReference type="PROSITE" id="PS50297">
    <property type="entry name" value="ANK_REP_REGION"/>
    <property type="match status" value="4"/>
</dbReference>
<dbReference type="InterPro" id="IPR036770">
    <property type="entry name" value="Ankyrin_rpt-contain_sf"/>
</dbReference>
<organism evidence="5 6">
    <name type="scientific">Pseudallescheria apiosperma</name>
    <name type="common">Scedosporium apiospermum</name>
    <dbReference type="NCBI Taxonomy" id="563466"/>
    <lineage>
        <taxon>Eukaryota</taxon>
        <taxon>Fungi</taxon>
        <taxon>Dikarya</taxon>
        <taxon>Ascomycota</taxon>
        <taxon>Pezizomycotina</taxon>
        <taxon>Sordariomycetes</taxon>
        <taxon>Hypocreomycetidae</taxon>
        <taxon>Microascales</taxon>
        <taxon>Microascaceae</taxon>
        <taxon>Scedosporium</taxon>
    </lineage>
</organism>
<feature type="repeat" description="ANK" evidence="3">
    <location>
        <begin position="593"/>
        <end position="625"/>
    </location>
</feature>
<dbReference type="PANTHER" id="PTHR24166:SF48">
    <property type="entry name" value="PROTEIN VAPYRIN"/>
    <property type="match status" value="1"/>
</dbReference>
<gene>
    <name evidence="5" type="ORF">SAPIO_CDS8716</name>
</gene>
<evidence type="ECO:0000313" key="5">
    <source>
        <dbReference type="EMBL" id="KEZ40259.1"/>
    </source>
</evidence>
<dbReference type="Gene3D" id="1.25.40.20">
    <property type="entry name" value="Ankyrin repeat-containing domain"/>
    <property type="match status" value="1"/>
</dbReference>
<dbReference type="InterPro" id="IPR002110">
    <property type="entry name" value="Ankyrin_rpt"/>
</dbReference>
<protein>
    <submittedName>
        <fullName evidence="5">Uncharacterized protein</fullName>
    </submittedName>
</protein>
<feature type="repeat" description="ANK" evidence="3">
    <location>
        <begin position="286"/>
        <end position="318"/>
    </location>
</feature>
<evidence type="ECO:0000256" key="4">
    <source>
        <dbReference type="SAM" id="MobiDB-lite"/>
    </source>
</evidence>
<dbReference type="PANTHER" id="PTHR24166">
    <property type="entry name" value="ROLLING PEBBLES, ISOFORM B"/>
    <property type="match status" value="1"/>
</dbReference>
<dbReference type="Proteomes" id="UP000028545">
    <property type="component" value="Unassembled WGS sequence"/>
</dbReference>
<evidence type="ECO:0000256" key="3">
    <source>
        <dbReference type="PROSITE-ProRule" id="PRU00023"/>
    </source>
</evidence>